<proteinExistence type="predicted"/>
<keyword evidence="3" id="KW-1185">Reference proteome</keyword>
<accession>A0ABV9WGG2</accession>
<protein>
    <recommendedName>
        <fullName evidence="4">Integral membrane protein</fullName>
    </recommendedName>
</protein>
<feature type="transmembrane region" description="Helical" evidence="1">
    <location>
        <begin position="255"/>
        <end position="275"/>
    </location>
</feature>
<feature type="transmembrane region" description="Helical" evidence="1">
    <location>
        <begin position="287"/>
        <end position="306"/>
    </location>
</feature>
<keyword evidence="1" id="KW-0812">Transmembrane</keyword>
<feature type="transmembrane region" description="Helical" evidence="1">
    <location>
        <begin position="178"/>
        <end position="195"/>
    </location>
</feature>
<feature type="transmembrane region" description="Helical" evidence="1">
    <location>
        <begin position="154"/>
        <end position="172"/>
    </location>
</feature>
<reference evidence="3" key="1">
    <citation type="journal article" date="2019" name="Int. J. Syst. Evol. Microbiol.">
        <title>The Global Catalogue of Microorganisms (GCM) 10K type strain sequencing project: providing services to taxonomists for standard genome sequencing and annotation.</title>
        <authorList>
            <consortium name="The Broad Institute Genomics Platform"/>
            <consortium name="The Broad Institute Genome Sequencing Center for Infectious Disease"/>
            <person name="Wu L."/>
            <person name="Ma J."/>
        </authorList>
    </citation>
    <scope>NUCLEOTIDE SEQUENCE [LARGE SCALE GENOMIC DNA]</scope>
    <source>
        <strain evidence="3">CGMCC 4.7152</strain>
    </source>
</reference>
<feature type="transmembrane region" description="Helical" evidence="1">
    <location>
        <begin position="385"/>
        <end position="407"/>
    </location>
</feature>
<evidence type="ECO:0000313" key="2">
    <source>
        <dbReference type="EMBL" id="MFC5006123.1"/>
    </source>
</evidence>
<gene>
    <name evidence="2" type="ORF">ACFPIJ_50940</name>
</gene>
<keyword evidence="1" id="KW-0472">Membrane</keyword>
<feature type="transmembrane region" description="Helical" evidence="1">
    <location>
        <begin position="352"/>
        <end position="373"/>
    </location>
</feature>
<dbReference type="EMBL" id="JBHSIU010000091">
    <property type="protein sequence ID" value="MFC5006123.1"/>
    <property type="molecule type" value="Genomic_DNA"/>
</dbReference>
<feature type="transmembrane region" description="Helical" evidence="1">
    <location>
        <begin position="86"/>
        <end position="106"/>
    </location>
</feature>
<evidence type="ECO:0008006" key="4">
    <source>
        <dbReference type="Google" id="ProtNLM"/>
    </source>
</evidence>
<feature type="transmembrane region" description="Helical" evidence="1">
    <location>
        <begin position="112"/>
        <end position="133"/>
    </location>
</feature>
<feature type="transmembrane region" description="Helical" evidence="1">
    <location>
        <begin position="52"/>
        <end position="74"/>
    </location>
</feature>
<sequence>MMTPQQRRAVRVVVGLLVAGLALGVASAALTLVLHGNVLAYQRHRHPDADPAALARTLWTRPIPILVVAGLYWWVARRLLAGAYRAYRRVRIVSVLGFVAVGWLFVSGGYPWWLRVVQGVQLAVLAALIAAVNRPVVRAAFQPVPDPRPRNRRAALLLVVLAPVVAEVTLGTVPLRLAWAWLVFAPVYSAGALFVREVVRRAGGGYPNLLLMGVAYGLLEEGLALQSLTSPHLYHAADWAPRLFGVNTAYTELNLVYHAVFSITVPVALTELCFARHGTAAYLRRGGVIAAGVVTLLGAALLRVAVPPGEDPGYTMPLPAVLGIAAVIAVLVVLALRVRVRPARPAVPPRPAVLGALTAVSALVFLGAIWPFAGARQPLFTHGAWALLPMAGAAAVAAATLVALRRWGAAGGWTARHTVAACTGALAGHTVFGLIGNADSPLDRGYLIVVTVLTVAVGTVAARRLPAMNSRAASPPAAMASDMRAPARARLRMIAVSPWAAVYRRGGTGSVHSPP</sequence>
<feature type="transmembrane region" description="Helical" evidence="1">
    <location>
        <begin position="202"/>
        <end position="219"/>
    </location>
</feature>
<dbReference type="RefSeq" id="WP_380126726.1">
    <property type="nucleotide sequence ID" value="NZ_JBHSIU010000091.1"/>
</dbReference>
<feature type="transmembrane region" description="Helical" evidence="1">
    <location>
        <begin position="419"/>
        <end position="438"/>
    </location>
</feature>
<keyword evidence="1" id="KW-1133">Transmembrane helix</keyword>
<feature type="transmembrane region" description="Helical" evidence="1">
    <location>
        <begin position="318"/>
        <end position="340"/>
    </location>
</feature>
<evidence type="ECO:0000313" key="3">
    <source>
        <dbReference type="Proteomes" id="UP001595912"/>
    </source>
</evidence>
<comment type="caution">
    <text evidence="2">The sequence shown here is derived from an EMBL/GenBank/DDBJ whole genome shotgun (WGS) entry which is preliminary data.</text>
</comment>
<feature type="transmembrane region" description="Helical" evidence="1">
    <location>
        <begin position="444"/>
        <end position="462"/>
    </location>
</feature>
<evidence type="ECO:0000256" key="1">
    <source>
        <dbReference type="SAM" id="Phobius"/>
    </source>
</evidence>
<organism evidence="2 3">
    <name type="scientific">Dactylosporangium cerinum</name>
    <dbReference type="NCBI Taxonomy" id="1434730"/>
    <lineage>
        <taxon>Bacteria</taxon>
        <taxon>Bacillati</taxon>
        <taxon>Actinomycetota</taxon>
        <taxon>Actinomycetes</taxon>
        <taxon>Micromonosporales</taxon>
        <taxon>Micromonosporaceae</taxon>
        <taxon>Dactylosporangium</taxon>
    </lineage>
</organism>
<name>A0ABV9WGG2_9ACTN</name>
<dbReference type="Proteomes" id="UP001595912">
    <property type="component" value="Unassembled WGS sequence"/>
</dbReference>